<dbReference type="PANTHER" id="PTHR48079">
    <property type="entry name" value="PROTEIN YEEZ"/>
    <property type="match status" value="1"/>
</dbReference>
<dbReference type="InterPro" id="IPR036291">
    <property type="entry name" value="NAD(P)-bd_dom_sf"/>
</dbReference>
<evidence type="ECO:0000313" key="2">
    <source>
        <dbReference type="EMBL" id="RNL87819.1"/>
    </source>
</evidence>
<evidence type="ECO:0000259" key="1">
    <source>
        <dbReference type="Pfam" id="PF01370"/>
    </source>
</evidence>
<dbReference type="SUPFAM" id="SSF51735">
    <property type="entry name" value="NAD(P)-binding Rossmann-fold domains"/>
    <property type="match status" value="1"/>
</dbReference>
<organism evidence="2 3">
    <name type="scientific">Micromonospora solifontis</name>
    <dbReference type="NCBI Taxonomy" id="2487138"/>
    <lineage>
        <taxon>Bacteria</taxon>
        <taxon>Bacillati</taxon>
        <taxon>Actinomycetota</taxon>
        <taxon>Actinomycetes</taxon>
        <taxon>Micromonosporales</taxon>
        <taxon>Micromonosporaceae</taxon>
        <taxon>Micromonospora</taxon>
    </lineage>
</organism>
<accession>A0ABX9WBZ0</accession>
<evidence type="ECO:0000313" key="3">
    <source>
        <dbReference type="Proteomes" id="UP000280698"/>
    </source>
</evidence>
<gene>
    <name evidence="2" type="ORF">EFE23_26480</name>
</gene>
<dbReference type="Gene3D" id="3.40.50.720">
    <property type="entry name" value="NAD(P)-binding Rossmann-like Domain"/>
    <property type="match status" value="1"/>
</dbReference>
<name>A0ABX9WBZ0_9ACTN</name>
<dbReference type="InterPro" id="IPR001509">
    <property type="entry name" value="Epimerase_deHydtase"/>
</dbReference>
<dbReference type="InterPro" id="IPR051783">
    <property type="entry name" value="NAD(P)-dependent_oxidoreduct"/>
</dbReference>
<dbReference type="Proteomes" id="UP000280698">
    <property type="component" value="Unassembled WGS sequence"/>
</dbReference>
<feature type="domain" description="NAD-dependent epimerase/dehydratase" evidence="1">
    <location>
        <begin position="3"/>
        <end position="230"/>
    </location>
</feature>
<keyword evidence="3" id="KW-1185">Reference proteome</keyword>
<reference evidence="2 3" key="1">
    <citation type="submission" date="2018-11" db="EMBL/GenBank/DDBJ databases">
        <title>Micromonospora sp. PPF5-17, a new actinomycetes isolated from a hot spring soil.</title>
        <authorList>
            <person name="Thawai C."/>
        </authorList>
    </citation>
    <scope>NUCLEOTIDE SEQUENCE [LARGE SCALE GENOMIC DNA]</scope>
    <source>
        <strain evidence="2 3">PPF5-17</strain>
    </source>
</reference>
<dbReference type="RefSeq" id="WP_123243617.1">
    <property type="nucleotide sequence ID" value="NZ_JAAHBY010000136.1"/>
</dbReference>
<dbReference type="EMBL" id="RJLN01000136">
    <property type="protein sequence ID" value="RNL87819.1"/>
    <property type="molecule type" value="Genomic_DNA"/>
</dbReference>
<dbReference type="Pfam" id="PF01370">
    <property type="entry name" value="Epimerase"/>
    <property type="match status" value="1"/>
</dbReference>
<dbReference type="PANTHER" id="PTHR48079:SF6">
    <property type="entry name" value="NAD(P)-BINDING DOMAIN-CONTAINING PROTEIN-RELATED"/>
    <property type="match status" value="1"/>
</dbReference>
<protein>
    <submittedName>
        <fullName evidence="2">NAD(P)-dependent oxidoreductase</fullName>
    </submittedName>
</protein>
<comment type="caution">
    <text evidence="2">The sequence shown here is derived from an EMBL/GenBank/DDBJ whole genome shotgun (WGS) entry which is preliminary data.</text>
</comment>
<sequence>MRVLLAGASGAVGTPLTRQLIAAGHEVIGISRSRTNAERLRSAGAEAVVADVLNRDGLLAAVRDVRADAVIHELTALGTVKMRDALQGTNELRTTGTANLLAAARAVGAHRFVTQSIMLGYGYRDHGPKVITEDDPFGEPVGGLLGGAVAAMRSAEEQTFSADEMEGVALRYGFFYGQDSMTRMMVNLVRKRRLPVASSAGFANFIYLEDAAAATVAALEKGRAGQAYNIVDDEPVRWGDYLDTMAAAFGARRPWRVPSWLLRPIPYVHAMMTTSMRVSNAKAKRELGWAPAVPTYREGIPLVARAGR</sequence>
<proteinExistence type="predicted"/>